<proteinExistence type="predicted"/>
<organism evidence="1 2">
    <name type="scientific">Saccharopolyspora mangrovi</name>
    <dbReference type="NCBI Taxonomy" id="3082379"/>
    <lineage>
        <taxon>Bacteria</taxon>
        <taxon>Bacillati</taxon>
        <taxon>Actinomycetota</taxon>
        <taxon>Actinomycetes</taxon>
        <taxon>Pseudonocardiales</taxon>
        <taxon>Pseudonocardiaceae</taxon>
        <taxon>Saccharopolyspora</taxon>
    </lineage>
</organism>
<evidence type="ECO:0000313" key="2">
    <source>
        <dbReference type="Proteomes" id="UP001327093"/>
    </source>
</evidence>
<dbReference type="EMBL" id="JAWLNX010000005">
    <property type="protein sequence ID" value="MEB3367655.1"/>
    <property type="molecule type" value="Genomic_DNA"/>
</dbReference>
<dbReference type="Proteomes" id="UP001327093">
    <property type="component" value="Unassembled WGS sequence"/>
</dbReference>
<reference evidence="1 2" key="1">
    <citation type="submission" date="2023-10" db="EMBL/GenBank/DDBJ databases">
        <title>Saccharopolyspora sp. nov., isolated from mangrove soil.</title>
        <authorList>
            <person name="Lu Y."/>
            <person name="Liu W."/>
        </authorList>
    </citation>
    <scope>NUCLEOTIDE SEQUENCE [LARGE SCALE GENOMIC DNA]</scope>
    <source>
        <strain evidence="1 2">S2-29</strain>
    </source>
</reference>
<dbReference type="RefSeq" id="WP_324265204.1">
    <property type="nucleotide sequence ID" value="NZ_JAWLNX010000005.1"/>
</dbReference>
<comment type="caution">
    <text evidence="1">The sequence shown here is derived from an EMBL/GenBank/DDBJ whole genome shotgun (WGS) entry which is preliminary data.</text>
</comment>
<gene>
    <name evidence="1" type="ORF">R4I43_09560</name>
</gene>
<accession>A0ABU6A820</accession>
<evidence type="ECO:0000313" key="1">
    <source>
        <dbReference type="EMBL" id="MEB3367655.1"/>
    </source>
</evidence>
<keyword evidence="2" id="KW-1185">Reference proteome</keyword>
<sequence length="85" mass="8050">MDAGPLGANAKGEVFAGAQAGAQAMAGRDGVHASADAFVGAKETGKAGADVGGIGVNLTGEAWAGAGAEAGVTLGKEDDGKWHIG</sequence>
<protein>
    <submittedName>
        <fullName evidence="1">Uncharacterized protein</fullName>
    </submittedName>
</protein>
<name>A0ABU6A820_9PSEU</name>